<keyword evidence="2" id="KW-1185">Reference proteome</keyword>
<dbReference type="InterPro" id="IPR036412">
    <property type="entry name" value="HAD-like_sf"/>
</dbReference>
<dbReference type="PANTHER" id="PTHR43611">
    <property type="entry name" value="ALPHA-D-GLUCOSE 1-PHOSPHATE PHOSPHATASE"/>
    <property type="match status" value="1"/>
</dbReference>
<gene>
    <name evidence="1" type="ORF">PENCOP_c001G04735</name>
</gene>
<name>A0A1V6V869_9EURO</name>
<organism evidence="1 2">
    <name type="scientific">Penicillium coprophilum</name>
    <dbReference type="NCBI Taxonomy" id="36646"/>
    <lineage>
        <taxon>Eukaryota</taxon>
        <taxon>Fungi</taxon>
        <taxon>Dikarya</taxon>
        <taxon>Ascomycota</taxon>
        <taxon>Pezizomycotina</taxon>
        <taxon>Eurotiomycetes</taxon>
        <taxon>Eurotiomycetidae</taxon>
        <taxon>Eurotiales</taxon>
        <taxon>Aspergillaceae</taxon>
        <taxon>Penicillium</taxon>
    </lineage>
</organism>
<dbReference type="InterPro" id="IPR023198">
    <property type="entry name" value="PGP-like_dom2"/>
</dbReference>
<dbReference type="GO" id="GO:0016791">
    <property type="term" value="F:phosphatase activity"/>
    <property type="evidence" value="ECO:0007669"/>
    <property type="project" value="UniProtKB-ARBA"/>
</dbReference>
<dbReference type="Gene3D" id="3.40.50.1000">
    <property type="entry name" value="HAD superfamily/HAD-like"/>
    <property type="match status" value="1"/>
</dbReference>
<sequence length="486" mass="54348">MTRPTPATVNPISLVLDLGGVLFHPQFGQVKLATHASPISVKRLVSTSTWMAYECGKLSETECYQRLADQYGFQADDLAIAIKKGRAVADYDRNLVARLRDFKNAMAGKVVFILASNMSSPDYIALQQLWGKDFWSLFDHCFPSSAVGIRKPSMRFYRHMLGACGAVPEDTIFVDDQAENVLAASAMGIKGIVFTDGENLLRILMNMTGDPVERGQAFLQAKAGQHYSITDRGEEVEENYSQLLMLETTGDSSLVSLSRPPRFWNFFTGAPKFTTDTYPDDLDTTSLALASMPYEASVVHSMLDEMLNSVDEDGLLKFYLDDSRPRVDAVICLNILTIFCIYKRSYQLPETLSWIYDILLNRAYMHGTRYYTTPEWFLYYMSRLLSRSNDPILRDRFEGLLRTRVMERTGAEGDALCLAMRLSACNLLGISNRPDFDTLTAAQCKDGGWEASLMYIMPGSNTKLGNRGVTTAFAIKALQGAVDKLN</sequence>
<reference evidence="2" key="1">
    <citation type="journal article" date="2017" name="Nat. Microbiol.">
        <title>Global analysis of biosynthetic gene clusters reveals vast potential of secondary metabolite production in Penicillium species.</title>
        <authorList>
            <person name="Nielsen J.C."/>
            <person name="Grijseels S."/>
            <person name="Prigent S."/>
            <person name="Ji B."/>
            <person name="Dainat J."/>
            <person name="Nielsen K.F."/>
            <person name="Frisvad J.C."/>
            <person name="Workman M."/>
            <person name="Nielsen J."/>
        </authorList>
    </citation>
    <scope>NUCLEOTIDE SEQUENCE [LARGE SCALE GENOMIC DNA]</scope>
    <source>
        <strain evidence="2">IBT 31321</strain>
    </source>
</reference>
<dbReference type="AlphaFoldDB" id="A0A1V6V869"/>
<dbReference type="SUPFAM" id="SSF56784">
    <property type="entry name" value="HAD-like"/>
    <property type="match status" value="1"/>
</dbReference>
<accession>A0A1V6V869</accession>
<dbReference type="EMBL" id="MDDG01000001">
    <property type="protein sequence ID" value="OQE46884.1"/>
    <property type="molecule type" value="Genomic_DNA"/>
</dbReference>
<comment type="caution">
    <text evidence="1">The sequence shown here is derived from an EMBL/GenBank/DDBJ whole genome shotgun (WGS) entry which is preliminary data.</text>
</comment>
<dbReference type="InterPro" id="IPR023214">
    <property type="entry name" value="HAD_sf"/>
</dbReference>
<dbReference type="InterPro" id="IPR006439">
    <property type="entry name" value="HAD-SF_hydro_IA"/>
</dbReference>
<proteinExistence type="predicted"/>
<dbReference type="STRING" id="36646.A0A1V6V869"/>
<dbReference type="Proteomes" id="UP000191500">
    <property type="component" value="Unassembled WGS sequence"/>
</dbReference>
<dbReference type="NCBIfam" id="TIGR01509">
    <property type="entry name" value="HAD-SF-IA-v3"/>
    <property type="match status" value="1"/>
</dbReference>
<dbReference type="PANTHER" id="PTHR43611:SF3">
    <property type="entry name" value="FLAVIN MONONUCLEOTIDE HYDROLASE 1, CHLOROPLATIC"/>
    <property type="match status" value="1"/>
</dbReference>
<protein>
    <recommendedName>
        <fullName evidence="3">HAD-like protein</fullName>
    </recommendedName>
</protein>
<dbReference type="Gene3D" id="1.10.150.240">
    <property type="entry name" value="Putative phosphatase, domain 2"/>
    <property type="match status" value="1"/>
</dbReference>
<evidence type="ECO:0008006" key="3">
    <source>
        <dbReference type="Google" id="ProtNLM"/>
    </source>
</evidence>
<evidence type="ECO:0000313" key="1">
    <source>
        <dbReference type="EMBL" id="OQE46884.1"/>
    </source>
</evidence>
<evidence type="ECO:0000313" key="2">
    <source>
        <dbReference type="Proteomes" id="UP000191500"/>
    </source>
</evidence>